<dbReference type="Proteomes" id="UP000250140">
    <property type="component" value="Unassembled WGS sequence"/>
</dbReference>
<comment type="similarity">
    <text evidence="2">Belongs to the ORC6 family.</text>
</comment>
<dbReference type="AlphaFoldDB" id="A0A8E2FBH5"/>
<evidence type="ECO:0000256" key="1">
    <source>
        <dbReference type="ARBA" id="ARBA00004123"/>
    </source>
</evidence>
<accession>A0A8E2FBH5</accession>
<protein>
    <recommendedName>
        <fullName evidence="7">ORC6 first cyclin-like domain-containing protein</fullName>
    </recommendedName>
</protein>
<comment type="subcellular location">
    <subcellularLocation>
        <location evidence="1">Nucleus</location>
    </subcellularLocation>
</comment>
<dbReference type="GO" id="GO:0006260">
    <property type="term" value="P:DNA replication"/>
    <property type="evidence" value="ECO:0007669"/>
    <property type="project" value="UniProtKB-KW"/>
</dbReference>
<feature type="compositionally biased region" description="Basic and acidic residues" evidence="6">
    <location>
        <begin position="127"/>
        <end position="138"/>
    </location>
</feature>
<evidence type="ECO:0000256" key="6">
    <source>
        <dbReference type="SAM" id="MobiDB-lite"/>
    </source>
</evidence>
<feature type="region of interest" description="Disordered" evidence="6">
    <location>
        <begin position="93"/>
        <end position="152"/>
    </location>
</feature>
<proteinExistence type="inferred from homology"/>
<keyword evidence="4" id="KW-0238">DNA-binding</keyword>
<gene>
    <name evidence="8" type="ORF">AOQ84DRAFT_429074</name>
</gene>
<reference evidence="8 9" key="1">
    <citation type="journal article" date="2016" name="Nat. Commun.">
        <title>Ectomycorrhizal ecology is imprinted in the genome of the dominant symbiotic fungus Cenococcum geophilum.</title>
        <authorList>
            <consortium name="DOE Joint Genome Institute"/>
            <person name="Peter M."/>
            <person name="Kohler A."/>
            <person name="Ohm R.A."/>
            <person name="Kuo A."/>
            <person name="Krutzmann J."/>
            <person name="Morin E."/>
            <person name="Arend M."/>
            <person name="Barry K.W."/>
            <person name="Binder M."/>
            <person name="Choi C."/>
            <person name="Clum A."/>
            <person name="Copeland A."/>
            <person name="Grisel N."/>
            <person name="Haridas S."/>
            <person name="Kipfer T."/>
            <person name="LaButti K."/>
            <person name="Lindquist E."/>
            <person name="Lipzen A."/>
            <person name="Maire R."/>
            <person name="Meier B."/>
            <person name="Mihaltcheva S."/>
            <person name="Molinier V."/>
            <person name="Murat C."/>
            <person name="Poggeler S."/>
            <person name="Quandt C.A."/>
            <person name="Sperisen C."/>
            <person name="Tritt A."/>
            <person name="Tisserant E."/>
            <person name="Crous P.W."/>
            <person name="Henrissat B."/>
            <person name="Nehls U."/>
            <person name="Egli S."/>
            <person name="Spatafora J.W."/>
            <person name="Grigoriev I.V."/>
            <person name="Martin F.M."/>
        </authorList>
    </citation>
    <scope>NUCLEOTIDE SEQUENCE [LARGE SCALE GENOMIC DNA]</scope>
    <source>
        <strain evidence="8 9">CBS 207.34</strain>
    </source>
</reference>
<evidence type="ECO:0000313" key="9">
    <source>
        <dbReference type="Proteomes" id="UP000250140"/>
    </source>
</evidence>
<keyword evidence="5" id="KW-0539">Nucleus</keyword>
<evidence type="ECO:0000259" key="7">
    <source>
        <dbReference type="Pfam" id="PF05460"/>
    </source>
</evidence>
<dbReference type="GO" id="GO:0003677">
    <property type="term" value="F:DNA binding"/>
    <property type="evidence" value="ECO:0007669"/>
    <property type="project" value="UniProtKB-KW"/>
</dbReference>
<evidence type="ECO:0000256" key="2">
    <source>
        <dbReference type="ARBA" id="ARBA00010840"/>
    </source>
</evidence>
<dbReference type="EMBL" id="KV748617">
    <property type="protein sequence ID" value="OCL14110.1"/>
    <property type="molecule type" value="Genomic_DNA"/>
</dbReference>
<keyword evidence="9" id="KW-1185">Reference proteome</keyword>
<evidence type="ECO:0000256" key="5">
    <source>
        <dbReference type="ARBA" id="ARBA00023242"/>
    </source>
</evidence>
<keyword evidence="3" id="KW-0235">DNA replication</keyword>
<dbReference type="InterPro" id="IPR008721">
    <property type="entry name" value="ORC6_cyclin_first"/>
</dbReference>
<sequence>MNKSIEQSLTGLIPSLSGPLPPELVNLGQSLLAQSRSKASTLKPEEEIARPYACAQLACERLKQRLNLPSIISRPPCPPQAYKKLYAYLSTALPDRPNRSAPSTPRKSQANALLRQTPTKPRTPSAPHRETPSKRDRSALQSGHIASSKGTQYKEAPEWVMPTIRHLCKAFSSPAAAPHVFAGVCSVLALHKSSQSSTAAHLRASTRSRRSAAGSTLAQSGLEPITESRMPGLIATIVFYTLARMANKETTPDQYLEQRDKAISTLRELEVGKDRDEESIQADIEHFMREAQAEGWLKMEWFLNVAAGWLADDAGNGEDGEQVDVEGYNEDEDSAVRRLSRRRRRNNSEVLGEADGNNRGLQIGLGTMMQDKVDYLSEDRQLDYLEWRAGIMARIERIEREQAENGGGDDMDTT</sequence>
<evidence type="ECO:0000256" key="4">
    <source>
        <dbReference type="ARBA" id="ARBA00023125"/>
    </source>
</evidence>
<feature type="compositionally biased region" description="Polar residues" evidence="6">
    <location>
        <begin position="100"/>
        <end position="122"/>
    </location>
</feature>
<dbReference type="Pfam" id="PF05460">
    <property type="entry name" value="ORC6"/>
    <property type="match status" value="1"/>
</dbReference>
<evidence type="ECO:0000313" key="8">
    <source>
        <dbReference type="EMBL" id="OCL14110.1"/>
    </source>
</evidence>
<organism evidence="8 9">
    <name type="scientific">Glonium stellatum</name>
    <dbReference type="NCBI Taxonomy" id="574774"/>
    <lineage>
        <taxon>Eukaryota</taxon>
        <taxon>Fungi</taxon>
        <taxon>Dikarya</taxon>
        <taxon>Ascomycota</taxon>
        <taxon>Pezizomycotina</taxon>
        <taxon>Dothideomycetes</taxon>
        <taxon>Pleosporomycetidae</taxon>
        <taxon>Gloniales</taxon>
        <taxon>Gloniaceae</taxon>
        <taxon>Glonium</taxon>
    </lineage>
</organism>
<feature type="compositionally biased region" description="Polar residues" evidence="6">
    <location>
        <begin position="139"/>
        <end position="151"/>
    </location>
</feature>
<name>A0A8E2FBH5_9PEZI</name>
<evidence type="ECO:0000256" key="3">
    <source>
        <dbReference type="ARBA" id="ARBA00022705"/>
    </source>
</evidence>
<dbReference type="GO" id="GO:0005664">
    <property type="term" value="C:nuclear origin of replication recognition complex"/>
    <property type="evidence" value="ECO:0007669"/>
    <property type="project" value="InterPro"/>
</dbReference>
<dbReference type="OrthoDB" id="5367324at2759"/>
<feature type="domain" description="ORC6 first cyclin-like" evidence="7">
    <location>
        <begin position="9"/>
        <end position="93"/>
    </location>
</feature>